<dbReference type="Pfam" id="PF01981">
    <property type="entry name" value="PTH2"/>
    <property type="match status" value="1"/>
</dbReference>
<feature type="domain" description="N-acetyltransferase" evidence="5">
    <location>
        <begin position="418"/>
        <end position="588"/>
    </location>
</feature>
<dbReference type="InterPro" id="IPR002833">
    <property type="entry name" value="PTH2"/>
</dbReference>
<dbReference type="Proteomes" id="UP000224006">
    <property type="component" value="Chromosome II"/>
</dbReference>
<evidence type="ECO:0000256" key="4">
    <source>
        <dbReference type="SAM" id="MobiDB-lite"/>
    </source>
</evidence>
<feature type="region of interest" description="Disordered" evidence="4">
    <location>
        <begin position="1014"/>
        <end position="1089"/>
    </location>
</feature>
<feature type="compositionally biased region" description="Basic and acidic residues" evidence="4">
    <location>
        <begin position="869"/>
        <end position="882"/>
    </location>
</feature>
<evidence type="ECO:0000313" key="6">
    <source>
        <dbReference type="EMBL" id="PFH37535.1"/>
    </source>
</evidence>
<evidence type="ECO:0000313" key="7">
    <source>
        <dbReference type="Proteomes" id="UP000224006"/>
    </source>
</evidence>
<dbReference type="RefSeq" id="XP_029221544.1">
    <property type="nucleotide sequence ID" value="XM_029362579.1"/>
</dbReference>
<dbReference type="PANTHER" id="PTHR46194:SF1">
    <property type="entry name" value="PEPTIDYL-TRNA HYDROLASE PTRHD1-RELATED"/>
    <property type="match status" value="1"/>
</dbReference>
<dbReference type="CDD" id="cd04301">
    <property type="entry name" value="NAT_SF"/>
    <property type="match status" value="1"/>
</dbReference>
<dbReference type="GO" id="GO:0016747">
    <property type="term" value="F:acyltransferase activity, transferring groups other than amino-acyl groups"/>
    <property type="evidence" value="ECO:0007669"/>
    <property type="project" value="InterPro"/>
</dbReference>
<comment type="catalytic activity">
    <reaction evidence="3">
        <text>an N-acyl-L-alpha-aminoacyl-tRNA + H2O = an N-acyl-L-amino acid + a tRNA + H(+)</text>
        <dbReference type="Rhea" id="RHEA:54448"/>
        <dbReference type="Rhea" id="RHEA-COMP:10123"/>
        <dbReference type="Rhea" id="RHEA-COMP:13883"/>
        <dbReference type="ChEBI" id="CHEBI:15377"/>
        <dbReference type="ChEBI" id="CHEBI:15378"/>
        <dbReference type="ChEBI" id="CHEBI:59874"/>
        <dbReference type="ChEBI" id="CHEBI:78442"/>
        <dbReference type="ChEBI" id="CHEBI:138191"/>
        <dbReference type="EC" id="3.1.1.29"/>
    </reaction>
</comment>
<reference evidence="6 7" key="1">
    <citation type="submission" date="2017-09" db="EMBL/GenBank/DDBJ databases">
        <title>Genome sequencing of Besnoitia besnoiti strain Bb-Ger1.</title>
        <authorList>
            <person name="Schares G."/>
            <person name="Venepally P."/>
            <person name="Lorenzi H.A."/>
        </authorList>
    </citation>
    <scope>NUCLEOTIDE SEQUENCE [LARGE SCALE GENOMIC DNA]</scope>
    <source>
        <strain evidence="6 7">Bb-Ger1</strain>
    </source>
</reference>
<feature type="region of interest" description="Disordered" evidence="4">
    <location>
        <begin position="372"/>
        <end position="393"/>
    </location>
</feature>
<evidence type="ECO:0000259" key="5">
    <source>
        <dbReference type="PROSITE" id="PS51186"/>
    </source>
</evidence>
<proteinExistence type="predicted"/>
<keyword evidence="6" id="KW-0808">Transferase</keyword>
<dbReference type="SUPFAM" id="SSF102462">
    <property type="entry name" value="Peptidyl-tRNA hydrolase II"/>
    <property type="match status" value="1"/>
</dbReference>
<dbReference type="GO" id="GO:0004045">
    <property type="term" value="F:peptidyl-tRNA hydrolase activity"/>
    <property type="evidence" value="ECO:0007669"/>
    <property type="project" value="UniProtKB-EC"/>
</dbReference>
<feature type="region of interest" description="Disordered" evidence="4">
    <location>
        <begin position="841"/>
        <end position="972"/>
    </location>
</feature>
<protein>
    <recommendedName>
        <fullName evidence="1">peptidyl-tRNA hydrolase</fullName>
        <ecNumber evidence="1">3.1.1.29</ecNumber>
    </recommendedName>
</protein>
<feature type="region of interest" description="Disordered" evidence="4">
    <location>
        <begin position="93"/>
        <end position="117"/>
    </location>
</feature>
<feature type="compositionally biased region" description="Basic and acidic residues" evidence="4">
    <location>
        <begin position="963"/>
        <end position="972"/>
    </location>
</feature>
<dbReference type="SUPFAM" id="SSF55729">
    <property type="entry name" value="Acyl-CoA N-acyltransferases (Nat)"/>
    <property type="match status" value="1"/>
</dbReference>
<dbReference type="VEuPathDB" id="ToxoDB:BESB_039930"/>
<dbReference type="EMBL" id="NWUJ01000002">
    <property type="protein sequence ID" value="PFH37535.1"/>
    <property type="molecule type" value="Genomic_DNA"/>
</dbReference>
<dbReference type="InterPro" id="IPR000182">
    <property type="entry name" value="GNAT_dom"/>
</dbReference>
<dbReference type="PANTHER" id="PTHR46194">
    <property type="entry name" value="PEPTIDYL-TRNA HYDROLASE PTRHD1-RELATED"/>
    <property type="match status" value="1"/>
</dbReference>
<evidence type="ECO:0000256" key="3">
    <source>
        <dbReference type="ARBA" id="ARBA00048707"/>
    </source>
</evidence>
<evidence type="ECO:0000256" key="2">
    <source>
        <dbReference type="ARBA" id="ARBA00022801"/>
    </source>
</evidence>
<dbReference type="EC" id="3.1.1.29" evidence="1"/>
<dbReference type="InterPro" id="IPR016181">
    <property type="entry name" value="Acyl_CoA_acyltransferase"/>
</dbReference>
<accession>A0A2A9MHS2</accession>
<comment type="caution">
    <text evidence="6">The sequence shown here is derived from an EMBL/GenBank/DDBJ whole genome shotgun (WGS) entry which is preliminary data.</text>
</comment>
<feature type="compositionally biased region" description="Low complexity" evidence="4">
    <location>
        <begin position="98"/>
        <end position="113"/>
    </location>
</feature>
<dbReference type="Gene3D" id="3.40.1490.10">
    <property type="entry name" value="Bit1"/>
    <property type="match status" value="1"/>
</dbReference>
<dbReference type="AlphaFoldDB" id="A0A2A9MHS2"/>
<sequence length="1089" mass="117894">MWRSRSYVVFLGCCEKQHLKANGRGRVGFSLVAPVRRVLSFSAAPLATCPSRSRSPISGISGGPSPRDSPSKVYECVRSVCALPPAILSMEASERNAADSPSGAASAAPAANGQTGNAAKNTLAAGSVDEQAKCGGKKEEKKKSFRPDPLVQYVVVRKDLQTQLAWPTGAVIAQACHACISIVGSTFSDPTVQAYLEEGDSMREVVLEVSSEEELRKIAEALASKDILHKLWIEQPEGIPTCVAWYSSAANCAHLLYTFIGISGATPMRPDTSEAATVCADGVEAFDGGSSHMPVNGWKDMCGNRFYTDEHCSSKLRYYMLCASKHDDKNEYKSEYHVCNYWSPKISWQFFSLRVLLDAPVSVVGGVPTSESRLDFSGNSQESSADALPKKSSPLQSSAVASIQSRAAGRREALERLVDFGDFLDDDAEEVRLLLLKTKEYPVKYSSATMRHFLRKPLFRQLSVVAREKTAETGRKKRRIVGVAGTAVDDRGMANIMMLAIDTTHRRLGLGRELLRRSLEKASLFAPGSTQNPNPHYKIARASLHVWISQAPPLSLYLSTGFTPVRYIPDYYTSVDVEGGYEMQLSLPYMPVEERLQAAVNKQARVIQFLESKLERLSHGPPGSGAAKVLEALPPVRALPMRDASHETETRVLAFLASLDDEHLLQSAQEAFADPRLRKLAFFAIGPSSGDVLGALWLGVPPQHGVITHVEVTTDEAAEPETLLYLYEALLVEAANPEHGQIEKVVDRVPADNIFALTQHWELGFRVSNFFEVTSEHEEDKSGEDAGDLQSFNWDRGRRFFEHEMTATIPWRKPEELALLQVVQLNKSRVALLKETLKVLEKHPPPPPSLAELSPPAEGQDAQSVALPDGKEKTLEGAEPHKRAPTPAPAAGRDREETERSVAAPLPAARESIHAQPEASPASQALPAGVHAAASSAPIHRRKEGGGDAQRGAGANGPASGRDAGEGSTDEKSAEEGVVNFLQQHASVFLLFTVLIFALLCYRRFCRPEVAPALGSRRHSEGAAGDLEDAESGGRGGRGKETIPGAAAGGVGAGDSSSGKRPHAKKEGYAPVALPIACQEQFSDDEDRQ</sequence>
<dbReference type="Gene3D" id="3.40.630.30">
    <property type="match status" value="1"/>
</dbReference>
<organism evidence="6 7">
    <name type="scientific">Besnoitia besnoiti</name>
    <name type="common">Apicomplexan protozoan</name>
    <dbReference type="NCBI Taxonomy" id="94643"/>
    <lineage>
        <taxon>Eukaryota</taxon>
        <taxon>Sar</taxon>
        <taxon>Alveolata</taxon>
        <taxon>Apicomplexa</taxon>
        <taxon>Conoidasida</taxon>
        <taxon>Coccidia</taxon>
        <taxon>Eucoccidiorida</taxon>
        <taxon>Eimeriorina</taxon>
        <taxon>Sarcocystidae</taxon>
        <taxon>Besnoitia</taxon>
    </lineage>
</organism>
<dbReference type="PROSITE" id="PS51186">
    <property type="entry name" value="GNAT"/>
    <property type="match status" value="1"/>
</dbReference>
<name>A0A2A9MHS2_BESBE</name>
<evidence type="ECO:0000256" key="1">
    <source>
        <dbReference type="ARBA" id="ARBA00013260"/>
    </source>
</evidence>
<keyword evidence="7" id="KW-1185">Reference proteome</keyword>
<dbReference type="GeneID" id="40308974"/>
<dbReference type="InterPro" id="IPR042237">
    <property type="entry name" value="PTRHD1"/>
</dbReference>
<dbReference type="Pfam" id="PF00583">
    <property type="entry name" value="Acetyltransf_1"/>
    <property type="match status" value="1"/>
</dbReference>
<dbReference type="OrthoDB" id="47374at2759"/>
<gene>
    <name evidence="6" type="ORF">BESB_039930</name>
</gene>
<keyword evidence="2" id="KW-0378">Hydrolase</keyword>
<dbReference type="KEGG" id="bbes:BESB_039930"/>
<dbReference type="InterPro" id="IPR023476">
    <property type="entry name" value="Pep_tRNA_hydro_II_dom_sf"/>
</dbReference>